<evidence type="ECO:0000256" key="7">
    <source>
        <dbReference type="ARBA" id="ARBA00022694"/>
    </source>
</evidence>
<feature type="domain" description="N-acetyltransferase" evidence="16">
    <location>
        <begin position="366"/>
        <end position="522"/>
    </location>
</feature>
<evidence type="ECO:0000259" key="17">
    <source>
        <dbReference type="PROSITE" id="PS51918"/>
    </source>
</evidence>
<dbReference type="InterPro" id="IPR056591">
    <property type="entry name" value="ELP3-like_N"/>
</dbReference>
<dbReference type="Proteomes" id="UP000680656">
    <property type="component" value="Chromosome"/>
</dbReference>
<dbReference type="PROSITE" id="PS51918">
    <property type="entry name" value="RADICAL_SAM"/>
    <property type="match status" value="1"/>
</dbReference>
<keyword evidence="3" id="KW-0004">4Fe-4S</keyword>
<dbReference type="PROSITE" id="PS51186">
    <property type="entry name" value="GNAT"/>
    <property type="match status" value="1"/>
</dbReference>
<comment type="pathway">
    <text evidence="1">tRNA modification.</text>
</comment>
<keyword evidence="12" id="KW-0012">Acyltransferase</keyword>
<evidence type="ECO:0000256" key="14">
    <source>
        <dbReference type="ARBA" id="ARBA00047372"/>
    </source>
</evidence>
<organism evidence="18 19">
    <name type="scientific">Methanospirillum purgamenti</name>
    <dbReference type="NCBI Taxonomy" id="2834276"/>
    <lineage>
        <taxon>Archaea</taxon>
        <taxon>Methanobacteriati</taxon>
        <taxon>Methanobacteriota</taxon>
        <taxon>Stenosarchaea group</taxon>
        <taxon>Methanomicrobia</taxon>
        <taxon>Methanomicrobiales</taxon>
        <taxon>Methanospirillaceae</taxon>
        <taxon>Methanospirillum</taxon>
    </lineage>
</organism>
<dbReference type="Gene3D" id="3.40.630.30">
    <property type="match status" value="1"/>
</dbReference>
<evidence type="ECO:0000256" key="13">
    <source>
        <dbReference type="ARBA" id="ARBA00044771"/>
    </source>
</evidence>
<comment type="cofactor">
    <cofactor evidence="15">
        <name>[4Fe-4S] cluster</name>
        <dbReference type="ChEBI" id="CHEBI:49883"/>
    </cofactor>
    <text evidence="15">Binds 1 [4Fe-4S] cluster. The cluster is coordinated with 3 cysteines and an exchangeable S-adenosyl-L-methionine.</text>
</comment>
<dbReference type="InterPro" id="IPR016181">
    <property type="entry name" value="Acyl_CoA_acyltransferase"/>
</dbReference>
<dbReference type="SFLD" id="SFLDG01086">
    <property type="entry name" value="elongater_protein-like"/>
    <property type="match status" value="1"/>
</dbReference>
<evidence type="ECO:0000313" key="19">
    <source>
        <dbReference type="Proteomes" id="UP000680656"/>
    </source>
</evidence>
<keyword evidence="9" id="KW-0694">RNA-binding</keyword>
<evidence type="ECO:0000256" key="9">
    <source>
        <dbReference type="ARBA" id="ARBA00022884"/>
    </source>
</evidence>
<evidence type="ECO:0000256" key="12">
    <source>
        <dbReference type="ARBA" id="ARBA00023315"/>
    </source>
</evidence>
<keyword evidence="7" id="KW-0819">tRNA processing</keyword>
<name>A0A8E7B3M9_9EURY</name>
<evidence type="ECO:0000256" key="15">
    <source>
        <dbReference type="PIRSR" id="PIRSR005669-1"/>
    </source>
</evidence>
<dbReference type="SUPFAM" id="SSF102114">
    <property type="entry name" value="Radical SAM enzymes"/>
    <property type="match status" value="1"/>
</dbReference>
<feature type="domain" description="Radical SAM core" evidence="17">
    <location>
        <begin position="70"/>
        <end position="357"/>
    </location>
</feature>
<dbReference type="CDD" id="cd01335">
    <property type="entry name" value="Radical_SAM"/>
    <property type="match status" value="1"/>
</dbReference>
<proteinExistence type="inferred from homology"/>
<dbReference type="InterPro" id="IPR007197">
    <property type="entry name" value="rSAM"/>
</dbReference>
<dbReference type="GO" id="GO:0005737">
    <property type="term" value="C:cytoplasm"/>
    <property type="evidence" value="ECO:0007669"/>
    <property type="project" value="TreeGrafter"/>
</dbReference>
<dbReference type="AlphaFoldDB" id="A0A8E7B3M9"/>
<accession>A0A8E7B3M9</accession>
<dbReference type="Pfam" id="PF16199">
    <property type="entry name" value="Radical_SAM_C"/>
    <property type="match status" value="1"/>
</dbReference>
<dbReference type="Pfam" id="PF00583">
    <property type="entry name" value="Acetyltransf_1"/>
    <property type="match status" value="1"/>
</dbReference>
<evidence type="ECO:0000313" key="18">
    <source>
        <dbReference type="EMBL" id="QVV90491.1"/>
    </source>
</evidence>
<dbReference type="InterPro" id="IPR032432">
    <property type="entry name" value="Radical_SAM_C"/>
</dbReference>
<keyword evidence="4" id="KW-0820">tRNA-binding</keyword>
<dbReference type="InterPro" id="IPR006638">
    <property type="entry name" value="Elp3/MiaA/NifB-like_rSAM"/>
</dbReference>
<protein>
    <recommendedName>
        <fullName evidence="13">tRNA carboxymethyluridine synthase</fullName>
        <ecNumber evidence="13">2.3.1.311</ecNumber>
    </recommendedName>
</protein>
<dbReference type="GO" id="GO:0000049">
    <property type="term" value="F:tRNA binding"/>
    <property type="evidence" value="ECO:0007669"/>
    <property type="project" value="UniProtKB-KW"/>
</dbReference>
<evidence type="ECO:0000259" key="16">
    <source>
        <dbReference type="PROSITE" id="PS51186"/>
    </source>
</evidence>
<feature type="binding site" evidence="15">
    <location>
        <position position="93"/>
    </location>
    <ligand>
        <name>[4Fe-4S] cluster</name>
        <dbReference type="ChEBI" id="CHEBI:49883"/>
        <note>4Fe-4S-S-AdoMet</note>
    </ligand>
</feature>
<evidence type="ECO:0000256" key="1">
    <source>
        <dbReference type="ARBA" id="ARBA00005217"/>
    </source>
</evidence>
<gene>
    <name evidence="18" type="ORF">KHC33_08460</name>
</gene>
<dbReference type="GO" id="GO:0002926">
    <property type="term" value="P:tRNA wobble base 5-methoxycarbonylmethyl-2-thiouridinylation"/>
    <property type="evidence" value="ECO:0007669"/>
    <property type="project" value="TreeGrafter"/>
</dbReference>
<dbReference type="InterPro" id="IPR000182">
    <property type="entry name" value="GNAT_dom"/>
</dbReference>
<keyword evidence="10 15" id="KW-0408">Iron</keyword>
<evidence type="ECO:0000256" key="3">
    <source>
        <dbReference type="ARBA" id="ARBA00022485"/>
    </source>
</evidence>
<keyword evidence="11 15" id="KW-0411">Iron-sulfur</keyword>
<dbReference type="PIRSF" id="PIRSF005669">
    <property type="entry name" value="Hist_AcTrfase_ELP3"/>
    <property type="match status" value="1"/>
</dbReference>
<dbReference type="Pfam" id="PF23613">
    <property type="entry name" value="ELP3_N"/>
    <property type="match status" value="1"/>
</dbReference>
<keyword evidence="8 15" id="KW-0479">Metal-binding</keyword>
<sequence length="522" mass="58932">MDITPACREIISLLLSTPPGERELRKIVKTICKKYRLPIVPRNSDILSCATPEEFTLLRPILLVKPSRTLSGVAPVAVMTSPAPCPHGICLPCPGGPDSLFQSPQSYTGGEPAAKRAFAHNFMPYDQVSARLSQFEELGHHVDKAELIVMGGTMTAREPTYQEWFVTECIRAMNEYPANSLRDETRVEIFTRNETSRVRCVAITFETRPDWCQKEHIDRMLDLGVTKVELGVQHLDDEILALNLRGCTVADTVEANTLLRDAGLKVGFHMMPNLPGSTVTSDRQMFHDLFADPRFRPDFLKIYPCLVTPGSKIEELYEVGEYAPYDEDTLIDLVADAKMKIAPYCRLQRIQRDIPADKIVAGSPHSNFRELAKDRLHRRGGRCSCIRCREIGRRRSQSEPVLKVLTYECCGGQEEFISFESDDSLVGFSRLRFPKDPWRPETENAAFVRELHVYGMVVPIGQEGSGEDLQHRRYGTKLLSEAEERAASAGYRHLAIMAGIGVRPYYKKLGYFRKGPYMVKDL</sequence>
<dbReference type="GeneID" id="65097210"/>
<feature type="binding site" evidence="15">
    <location>
        <position position="90"/>
    </location>
    <ligand>
        <name>[4Fe-4S] cluster</name>
        <dbReference type="ChEBI" id="CHEBI:49883"/>
        <note>4Fe-4S-S-AdoMet</note>
    </ligand>
</feature>
<evidence type="ECO:0000256" key="2">
    <source>
        <dbReference type="ARBA" id="ARBA00005494"/>
    </source>
</evidence>
<dbReference type="EC" id="2.3.1.311" evidence="13"/>
<dbReference type="GO" id="GO:0046872">
    <property type="term" value="F:metal ion binding"/>
    <property type="evidence" value="ECO:0007669"/>
    <property type="project" value="UniProtKB-KW"/>
</dbReference>
<dbReference type="InterPro" id="IPR034687">
    <property type="entry name" value="ELP3-like"/>
</dbReference>
<dbReference type="GO" id="GO:0106261">
    <property type="term" value="F:tRNA uridine(34) acetyltransferase activity"/>
    <property type="evidence" value="ECO:0007669"/>
    <property type="project" value="UniProtKB-EC"/>
</dbReference>
<dbReference type="InterPro" id="IPR039661">
    <property type="entry name" value="ELP3"/>
</dbReference>
<evidence type="ECO:0000256" key="10">
    <source>
        <dbReference type="ARBA" id="ARBA00023004"/>
    </source>
</evidence>
<dbReference type="SFLD" id="SFLDS00029">
    <property type="entry name" value="Radical_SAM"/>
    <property type="match status" value="1"/>
</dbReference>
<keyword evidence="19" id="KW-1185">Reference proteome</keyword>
<dbReference type="InterPro" id="IPR058240">
    <property type="entry name" value="rSAM_sf"/>
</dbReference>
<dbReference type="PANTHER" id="PTHR11135:SF7">
    <property type="entry name" value="TRNA URIDINE(34) ACETYLTRANSFERASE"/>
    <property type="match status" value="1"/>
</dbReference>
<evidence type="ECO:0000256" key="11">
    <source>
        <dbReference type="ARBA" id="ARBA00023014"/>
    </source>
</evidence>
<dbReference type="EMBL" id="CP075546">
    <property type="protein sequence ID" value="QVV90491.1"/>
    <property type="molecule type" value="Genomic_DNA"/>
</dbReference>
<dbReference type="SFLD" id="SFLDF00344">
    <property type="entry name" value="ELP3-like"/>
    <property type="match status" value="1"/>
</dbReference>
<dbReference type="SUPFAM" id="SSF55729">
    <property type="entry name" value="Acyl-CoA N-acyltransferases (Nat)"/>
    <property type="match status" value="1"/>
</dbReference>
<feature type="binding site" evidence="15">
    <location>
        <position position="85"/>
    </location>
    <ligand>
        <name>[4Fe-4S] cluster</name>
        <dbReference type="ChEBI" id="CHEBI:49883"/>
        <note>4Fe-4S-S-AdoMet</note>
    </ligand>
</feature>
<dbReference type="PANTHER" id="PTHR11135">
    <property type="entry name" value="HISTONE ACETYLTRANSFERASE-RELATED"/>
    <property type="match status" value="1"/>
</dbReference>
<dbReference type="SMART" id="SM00729">
    <property type="entry name" value="Elp3"/>
    <property type="match status" value="1"/>
</dbReference>
<dbReference type="CDD" id="cd04301">
    <property type="entry name" value="NAT_SF"/>
    <property type="match status" value="1"/>
</dbReference>
<evidence type="ECO:0000256" key="8">
    <source>
        <dbReference type="ARBA" id="ARBA00022723"/>
    </source>
</evidence>
<comment type="similarity">
    <text evidence="2">Belongs to the ELP3 family.</text>
</comment>
<dbReference type="KEGG" id="mrtj:KHC33_08460"/>
<reference evidence="18 19" key="1">
    <citation type="submission" date="2021-05" db="EMBL/GenBank/DDBJ databases">
        <title>A novel Methanospirillum isolate from a pyrite-forming mixed culture.</title>
        <authorList>
            <person name="Bunk B."/>
            <person name="Sproer C."/>
            <person name="Spring S."/>
            <person name="Pester M."/>
        </authorList>
    </citation>
    <scope>NUCLEOTIDE SEQUENCE [LARGE SCALE GENOMIC DNA]</scope>
    <source>
        <strain evidence="18 19">J.3.6.1-F.2.7.3</strain>
    </source>
</reference>
<dbReference type="GO" id="GO:0051539">
    <property type="term" value="F:4 iron, 4 sulfur cluster binding"/>
    <property type="evidence" value="ECO:0007669"/>
    <property type="project" value="UniProtKB-KW"/>
</dbReference>
<dbReference type="Pfam" id="PF04055">
    <property type="entry name" value="Radical_SAM"/>
    <property type="match status" value="1"/>
</dbReference>
<dbReference type="NCBIfam" id="TIGR01211">
    <property type="entry name" value="ELP3"/>
    <property type="match status" value="1"/>
</dbReference>
<keyword evidence="6" id="KW-0949">S-adenosyl-L-methionine</keyword>
<evidence type="ECO:0000256" key="6">
    <source>
        <dbReference type="ARBA" id="ARBA00022691"/>
    </source>
</evidence>
<evidence type="ECO:0000256" key="4">
    <source>
        <dbReference type="ARBA" id="ARBA00022555"/>
    </source>
</evidence>
<evidence type="ECO:0000256" key="5">
    <source>
        <dbReference type="ARBA" id="ARBA00022679"/>
    </source>
</evidence>
<comment type="catalytic activity">
    <reaction evidence="14">
        <text>uridine(34) in tRNA + acetyl-CoA + S-adenosyl-L-methionine + H2O = 5-(carboxymethyl)uridine(34) in tRNA + 5'-deoxyadenosine + L-methionine + CoA + 2 H(+)</text>
        <dbReference type="Rhea" id="RHEA:61020"/>
        <dbReference type="Rhea" id="RHEA-COMP:10407"/>
        <dbReference type="Rhea" id="RHEA-COMP:11727"/>
        <dbReference type="ChEBI" id="CHEBI:15377"/>
        <dbReference type="ChEBI" id="CHEBI:15378"/>
        <dbReference type="ChEBI" id="CHEBI:17319"/>
        <dbReference type="ChEBI" id="CHEBI:57287"/>
        <dbReference type="ChEBI" id="CHEBI:57288"/>
        <dbReference type="ChEBI" id="CHEBI:57844"/>
        <dbReference type="ChEBI" id="CHEBI:59789"/>
        <dbReference type="ChEBI" id="CHEBI:65315"/>
        <dbReference type="ChEBI" id="CHEBI:74882"/>
        <dbReference type="EC" id="2.3.1.311"/>
    </reaction>
    <physiologicalReaction direction="left-to-right" evidence="14">
        <dbReference type="Rhea" id="RHEA:61021"/>
    </physiologicalReaction>
</comment>
<dbReference type="RefSeq" id="WP_214421259.1">
    <property type="nucleotide sequence ID" value="NZ_CP075546.1"/>
</dbReference>
<keyword evidence="5" id="KW-0808">Transferase</keyword>